<comment type="caution">
    <text evidence="2">The sequence shown here is derived from an EMBL/GenBank/DDBJ whole genome shotgun (WGS) entry which is preliminary data.</text>
</comment>
<dbReference type="Proteomes" id="UP001228504">
    <property type="component" value="Unassembled WGS sequence"/>
</dbReference>
<reference evidence="2 3" key="1">
    <citation type="submission" date="2023-07" db="EMBL/GenBank/DDBJ databases">
        <title>Genomic Encyclopedia of Type Strains, Phase IV (KMG-IV): sequencing the most valuable type-strain genomes for metagenomic binning, comparative biology and taxonomic classification.</title>
        <authorList>
            <person name="Goeker M."/>
        </authorList>
    </citation>
    <scope>NUCLEOTIDE SEQUENCE [LARGE SCALE GENOMIC DNA]</scope>
    <source>
        <strain evidence="2 3">DSM 20694</strain>
    </source>
</reference>
<sequence length="47" mass="5664">MERIKEFRQRSAGKISLEQDNLTPKYSQSDMAEQLEMTRQQLQDYKN</sequence>
<accession>A0ABT9USB9</accession>
<evidence type="ECO:0000313" key="3">
    <source>
        <dbReference type="Proteomes" id="UP001228504"/>
    </source>
</evidence>
<feature type="compositionally biased region" description="Polar residues" evidence="1">
    <location>
        <begin position="18"/>
        <end position="27"/>
    </location>
</feature>
<name>A0ABT9USB9_9FIRM</name>
<evidence type="ECO:0000313" key="2">
    <source>
        <dbReference type="EMBL" id="MDQ0149204.1"/>
    </source>
</evidence>
<evidence type="ECO:0000256" key="1">
    <source>
        <dbReference type="SAM" id="MobiDB-lite"/>
    </source>
</evidence>
<gene>
    <name evidence="2" type="ORF">J2S18_001134</name>
</gene>
<proteinExistence type="predicted"/>
<feature type="region of interest" description="Disordered" evidence="1">
    <location>
        <begin position="1"/>
        <end position="27"/>
    </location>
</feature>
<keyword evidence="3" id="KW-1185">Reference proteome</keyword>
<dbReference type="RefSeq" id="WP_307484331.1">
    <property type="nucleotide sequence ID" value="NZ_JAUSUF010000002.1"/>
</dbReference>
<dbReference type="EMBL" id="JAUSUF010000002">
    <property type="protein sequence ID" value="MDQ0149204.1"/>
    <property type="molecule type" value="Genomic_DNA"/>
</dbReference>
<organism evidence="2 3">
    <name type="scientific">Eubacterium multiforme</name>
    <dbReference type="NCBI Taxonomy" id="83339"/>
    <lineage>
        <taxon>Bacteria</taxon>
        <taxon>Bacillati</taxon>
        <taxon>Bacillota</taxon>
        <taxon>Clostridia</taxon>
        <taxon>Eubacteriales</taxon>
        <taxon>Eubacteriaceae</taxon>
        <taxon>Eubacterium</taxon>
    </lineage>
</organism>
<evidence type="ECO:0008006" key="4">
    <source>
        <dbReference type="Google" id="ProtNLM"/>
    </source>
</evidence>
<protein>
    <recommendedName>
        <fullName evidence="4">Helix-turn-helix</fullName>
    </recommendedName>
</protein>